<dbReference type="Proteomes" id="UP001275057">
    <property type="component" value="Unassembled WGS sequence"/>
</dbReference>
<accession>A0A5Q8BZQ3</accession>
<dbReference type="RefSeq" id="WP_043140454.1">
    <property type="nucleotide sequence ID" value="NZ_CAMITE010000009.1"/>
</dbReference>
<evidence type="ECO:0000313" key="4">
    <source>
        <dbReference type="Proteomes" id="UP001275057"/>
    </source>
</evidence>
<name>A0A5Q8BZQ3_SERMA</name>
<dbReference type="AlphaFoldDB" id="A0A5Q8BZQ3"/>
<reference evidence="2 4" key="2">
    <citation type="submission" date="2023-11" db="EMBL/GenBank/DDBJ databases">
        <title>Detection of rare carbapenemases in Enterobacterales - comparison of two colorimetric and two CIM-based carbapenemase assays.</title>
        <authorList>
            <person name="Schaffarczyk L."/>
            <person name="Noster J."/>
            <person name="Stelzer Y."/>
            <person name="Sattler J."/>
            <person name="Gatermann S."/>
            <person name="Hamprecht A."/>
        </authorList>
    </citation>
    <scope>NUCLEOTIDE SEQUENCE [LARGE SCALE GENOMIC DNA]</scope>
    <source>
        <strain evidence="2 4">CIM-Carb-136</strain>
    </source>
</reference>
<dbReference type="Proteomes" id="UP000037482">
    <property type="component" value="Unassembled WGS sequence"/>
</dbReference>
<protein>
    <recommendedName>
        <fullName evidence="5">Immunity protein Imm2</fullName>
    </recommendedName>
</protein>
<dbReference type="GeneID" id="87007474"/>
<organism evidence="1 3">
    <name type="scientific">Serratia marcescens</name>
    <dbReference type="NCBI Taxonomy" id="615"/>
    <lineage>
        <taxon>Bacteria</taxon>
        <taxon>Pseudomonadati</taxon>
        <taxon>Pseudomonadota</taxon>
        <taxon>Gammaproteobacteria</taxon>
        <taxon>Enterobacterales</taxon>
        <taxon>Yersiniaceae</taxon>
        <taxon>Serratia</taxon>
    </lineage>
</organism>
<proteinExistence type="predicted"/>
<evidence type="ECO:0008006" key="5">
    <source>
        <dbReference type="Google" id="ProtNLM"/>
    </source>
</evidence>
<sequence>MMDEERMTYEELRAEYLDCFYSCCRSHINAFNKNGTTWEYGIEEIGYASYQYENAQLSPVEMLMLKVFTLILIAGRGPKDVENNYRNSISSILEKTNLESLIQGIGEDEKSDLLYDMELLGLLEKPE</sequence>
<dbReference type="EMBL" id="JAXABG010000004">
    <property type="protein sequence ID" value="MDX7082432.1"/>
    <property type="molecule type" value="Genomic_DNA"/>
</dbReference>
<evidence type="ECO:0000313" key="2">
    <source>
        <dbReference type="EMBL" id="MDX7082432.1"/>
    </source>
</evidence>
<comment type="caution">
    <text evidence="1">The sequence shown here is derived from an EMBL/GenBank/DDBJ whole genome shotgun (WGS) entry which is preliminary data.</text>
</comment>
<dbReference type="EMBL" id="LFJS01000014">
    <property type="protein sequence ID" value="KMU49980.1"/>
    <property type="molecule type" value="Genomic_DNA"/>
</dbReference>
<reference evidence="1 3" key="1">
    <citation type="submission" date="2015-06" db="EMBL/GenBank/DDBJ databases">
        <title>Draft Genome of Serratia marcescens Strain AH0650_Sm1.</title>
        <authorList>
            <person name="Wan Y."/>
            <person name="Gorrie C."/>
            <person name="Holt K."/>
        </authorList>
    </citation>
    <scope>NUCLEOTIDE SEQUENCE [LARGE SCALE GENOMIC DNA]</scope>
    <source>
        <strain evidence="1 3">AH0650_Sm1</strain>
    </source>
</reference>
<gene>
    <name evidence="1" type="ORF">AB868_03915</name>
    <name evidence="2" type="ORF">SJ435_08530</name>
</gene>
<accession>A0A656VDV1</accession>
<evidence type="ECO:0000313" key="3">
    <source>
        <dbReference type="Proteomes" id="UP000037482"/>
    </source>
</evidence>
<evidence type="ECO:0000313" key="1">
    <source>
        <dbReference type="EMBL" id="KMU49980.1"/>
    </source>
</evidence>